<comment type="caution">
    <text evidence="2">The sequence shown here is derived from an EMBL/GenBank/DDBJ whole genome shotgun (WGS) entry which is preliminary data.</text>
</comment>
<proteinExistence type="predicted"/>
<evidence type="ECO:0000313" key="2">
    <source>
        <dbReference type="EMBL" id="GIY85598.1"/>
    </source>
</evidence>
<reference evidence="2 3" key="1">
    <citation type="submission" date="2021-06" db="EMBL/GenBank/DDBJ databases">
        <title>Caerostris darwini draft genome.</title>
        <authorList>
            <person name="Kono N."/>
            <person name="Arakawa K."/>
        </authorList>
    </citation>
    <scope>NUCLEOTIDE SEQUENCE [LARGE SCALE GENOMIC DNA]</scope>
</reference>
<keyword evidence="1" id="KW-0732">Signal</keyword>
<keyword evidence="3" id="KW-1185">Reference proteome</keyword>
<dbReference type="AlphaFoldDB" id="A0AAV4WTK4"/>
<dbReference type="Proteomes" id="UP001054837">
    <property type="component" value="Unassembled WGS sequence"/>
</dbReference>
<name>A0AAV4WTK4_9ARAC</name>
<protein>
    <submittedName>
        <fullName evidence="2">Uncharacterized protein</fullName>
    </submittedName>
</protein>
<dbReference type="EMBL" id="BPLQ01015067">
    <property type="protein sequence ID" value="GIY85598.1"/>
    <property type="molecule type" value="Genomic_DNA"/>
</dbReference>
<feature type="signal peptide" evidence="1">
    <location>
        <begin position="1"/>
        <end position="19"/>
    </location>
</feature>
<evidence type="ECO:0000256" key="1">
    <source>
        <dbReference type="SAM" id="SignalP"/>
    </source>
</evidence>
<evidence type="ECO:0000313" key="3">
    <source>
        <dbReference type="Proteomes" id="UP001054837"/>
    </source>
</evidence>
<gene>
    <name evidence="2" type="ORF">CDAR_205381</name>
</gene>
<sequence>MVYISIFVLTCDFAINALCTPPFIHLNGCQHNSLYDRQPLESTPFFCALPSPENETDEISHMLLPLNQPNKWKRQIPLSHFAFSNRSGSKDYSLYFPKGKWGKKRACIKSSWGGSACLSSSLVLPIQFSCFKVPSSFTFIFIF</sequence>
<accession>A0AAV4WTK4</accession>
<organism evidence="2 3">
    <name type="scientific">Caerostris darwini</name>
    <dbReference type="NCBI Taxonomy" id="1538125"/>
    <lineage>
        <taxon>Eukaryota</taxon>
        <taxon>Metazoa</taxon>
        <taxon>Ecdysozoa</taxon>
        <taxon>Arthropoda</taxon>
        <taxon>Chelicerata</taxon>
        <taxon>Arachnida</taxon>
        <taxon>Araneae</taxon>
        <taxon>Araneomorphae</taxon>
        <taxon>Entelegynae</taxon>
        <taxon>Araneoidea</taxon>
        <taxon>Araneidae</taxon>
        <taxon>Caerostris</taxon>
    </lineage>
</organism>
<feature type="chain" id="PRO_5043562593" evidence="1">
    <location>
        <begin position="20"/>
        <end position="143"/>
    </location>
</feature>